<comment type="caution">
    <text evidence="2">The sequence shown here is derived from an EMBL/GenBank/DDBJ whole genome shotgun (WGS) entry which is preliminary data.</text>
</comment>
<dbReference type="GO" id="GO:0004057">
    <property type="term" value="F:arginyl-tRNA--protein transferase activity"/>
    <property type="evidence" value="ECO:0007669"/>
    <property type="project" value="TreeGrafter"/>
</dbReference>
<dbReference type="EMBL" id="JAFBMS010000020">
    <property type="protein sequence ID" value="KAG9344441.1"/>
    <property type="molecule type" value="Genomic_DNA"/>
</dbReference>
<feature type="region of interest" description="Disordered" evidence="1">
    <location>
        <begin position="109"/>
        <end position="136"/>
    </location>
</feature>
<dbReference type="PANTHER" id="PTHR21367">
    <property type="entry name" value="ARGININE-TRNA-PROTEIN TRANSFERASE 1"/>
    <property type="match status" value="1"/>
</dbReference>
<sequence>PGVGADPTKPPCRKAKDLRKERRQQKETQRQKEGGAPSPSTGLASSPAPPTQPNQPKTLEDFITESLPEDGKHRLEVRLVRSSPPSAQFKASFDASYQVYKLYQIAIHKDPPDKPSESQVRGQEWMGMGRSGRGKGRRAEVRLVPVCFEDPQFMASYDQSAALYARYQMAVHGDDPSECRESEFRRFLCDSPL</sequence>
<reference evidence="2" key="1">
    <citation type="thesis" date="2021" institute="BYU ScholarsArchive" country="Provo, UT, USA">
        <title>Applications of and Algorithms for Genome Assembly and Genomic Analyses with an Emphasis on Marine Teleosts.</title>
        <authorList>
            <person name="Pickett B.D."/>
        </authorList>
    </citation>
    <scope>NUCLEOTIDE SEQUENCE</scope>
    <source>
        <strain evidence="2">HI-2016</strain>
    </source>
</reference>
<evidence type="ECO:0000313" key="2">
    <source>
        <dbReference type="EMBL" id="KAG9344441.1"/>
    </source>
</evidence>
<evidence type="ECO:0000313" key="3">
    <source>
        <dbReference type="Proteomes" id="UP000824540"/>
    </source>
</evidence>
<feature type="compositionally biased region" description="Basic and acidic residues" evidence="1">
    <location>
        <begin position="14"/>
        <end position="33"/>
    </location>
</feature>
<keyword evidence="3" id="KW-1185">Reference proteome</keyword>
<dbReference type="GO" id="GO:0005737">
    <property type="term" value="C:cytoplasm"/>
    <property type="evidence" value="ECO:0007669"/>
    <property type="project" value="TreeGrafter"/>
</dbReference>
<dbReference type="Proteomes" id="UP000824540">
    <property type="component" value="Unassembled WGS sequence"/>
</dbReference>
<dbReference type="InterPro" id="IPR030700">
    <property type="entry name" value="N-end_Aminoacyl_Trfase"/>
</dbReference>
<evidence type="ECO:0000256" key="1">
    <source>
        <dbReference type="SAM" id="MobiDB-lite"/>
    </source>
</evidence>
<protein>
    <submittedName>
        <fullName evidence="2">Uncharacterized protein</fullName>
    </submittedName>
</protein>
<dbReference type="PANTHER" id="PTHR21367:SF1">
    <property type="entry name" value="ARGINYL-TRNA--PROTEIN TRANSFERASE 1"/>
    <property type="match status" value="1"/>
</dbReference>
<feature type="non-terminal residue" evidence="2">
    <location>
        <position position="1"/>
    </location>
</feature>
<organism evidence="2 3">
    <name type="scientific">Albula glossodonta</name>
    <name type="common">roundjaw bonefish</name>
    <dbReference type="NCBI Taxonomy" id="121402"/>
    <lineage>
        <taxon>Eukaryota</taxon>
        <taxon>Metazoa</taxon>
        <taxon>Chordata</taxon>
        <taxon>Craniata</taxon>
        <taxon>Vertebrata</taxon>
        <taxon>Euteleostomi</taxon>
        <taxon>Actinopterygii</taxon>
        <taxon>Neopterygii</taxon>
        <taxon>Teleostei</taxon>
        <taxon>Albuliformes</taxon>
        <taxon>Albulidae</taxon>
        <taxon>Albula</taxon>
    </lineage>
</organism>
<name>A0A8T2NZ73_9TELE</name>
<feature type="non-terminal residue" evidence="2">
    <location>
        <position position="193"/>
    </location>
</feature>
<dbReference type="AlphaFoldDB" id="A0A8T2NZ73"/>
<proteinExistence type="predicted"/>
<accession>A0A8T2NZ73</accession>
<gene>
    <name evidence="2" type="ORF">JZ751_011111</name>
</gene>
<dbReference type="OrthoDB" id="74183at2759"/>
<feature type="region of interest" description="Disordered" evidence="1">
    <location>
        <begin position="1"/>
        <end position="70"/>
    </location>
</feature>